<protein>
    <recommendedName>
        <fullName evidence="2">Transcription initiation factor IIB</fullName>
    </recommendedName>
</protein>
<dbReference type="Gene3D" id="1.10.472.170">
    <property type="match status" value="1"/>
</dbReference>
<dbReference type="SMART" id="SM00385">
    <property type="entry name" value="CYCLIN"/>
    <property type="match status" value="1"/>
</dbReference>
<dbReference type="InterPro" id="IPR013763">
    <property type="entry name" value="Cyclin-like_dom"/>
</dbReference>
<evidence type="ECO:0000313" key="7">
    <source>
        <dbReference type="EMBL" id="GAA0291691.1"/>
    </source>
</evidence>
<dbReference type="PANTHER" id="PTHR11618">
    <property type="entry name" value="TRANSCRIPTION INITIATION FACTOR IIB-RELATED"/>
    <property type="match status" value="1"/>
</dbReference>
<reference evidence="7 8" key="1">
    <citation type="journal article" date="2019" name="Int. J. Syst. Evol. Microbiol.">
        <title>The Global Catalogue of Microorganisms (GCM) 10K type strain sequencing project: providing services to taxonomists for standard genome sequencing and annotation.</title>
        <authorList>
            <consortium name="The Broad Institute Genomics Platform"/>
            <consortium name="The Broad Institute Genome Sequencing Center for Infectious Disease"/>
            <person name="Wu L."/>
            <person name="Ma J."/>
        </authorList>
    </citation>
    <scope>NUCLEOTIDE SEQUENCE [LARGE SCALE GENOMIC DNA]</scope>
    <source>
        <strain evidence="7 8">JCM 16330</strain>
    </source>
</reference>
<gene>
    <name evidence="7" type="ORF">GCM10009066_02740</name>
</gene>
<accession>A0AAV3S4A7</accession>
<organism evidence="7 8">
    <name type="scientific">Halarchaeum salinum</name>
    <dbReference type="NCBI Taxonomy" id="489912"/>
    <lineage>
        <taxon>Archaea</taxon>
        <taxon>Methanobacteriati</taxon>
        <taxon>Methanobacteriota</taxon>
        <taxon>Stenosarchaea group</taxon>
        <taxon>Halobacteria</taxon>
        <taxon>Halobacteriales</taxon>
        <taxon>Halobacteriaceae</taxon>
    </lineage>
</organism>
<dbReference type="Proteomes" id="UP001500837">
    <property type="component" value="Unassembled WGS sequence"/>
</dbReference>
<dbReference type="PROSITE" id="PS00782">
    <property type="entry name" value="TFIIB"/>
    <property type="match status" value="1"/>
</dbReference>
<evidence type="ECO:0000256" key="3">
    <source>
        <dbReference type="ARBA" id="ARBA00022737"/>
    </source>
</evidence>
<sequence length="219" mass="24391">MNTGTTIGWGETSPGERFSRYNDRLTNQERSLVSGIREVRSVSAGVELPDADRERAAYWFRKAAQERLLKGRSIEAFAAACVFLTARERQYPVTIDWLAECSPVESSKIRHHVRVLQSELDVSIPPAHPRDFLPMIVSHLSLEPAIERRAARYLEDVVADEMHVGKHPAAIAATVIYAAAADIDTELTQAEIADTADVSTVTISRQYQMVLECVSDQQP</sequence>
<dbReference type="PANTHER" id="PTHR11618:SF13">
    <property type="entry name" value="TRANSCRIPTION INITIATION FACTOR IIB"/>
    <property type="match status" value="1"/>
</dbReference>
<dbReference type="InterPro" id="IPR036915">
    <property type="entry name" value="Cyclin-like_sf"/>
</dbReference>
<keyword evidence="5" id="KW-0804">Transcription</keyword>
<evidence type="ECO:0000256" key="4">
    <source>
        <dbReference type="ARBA" id="ARBA00023015"/>
    </source>
</evidence>
<dbReference type="InterPro" id="IPR013150">
    <property type="entry name" value="TFIIB_cyclin"/>
</dbReference>
<comment type="caution">
    <text evidence="7">The sequence shown here is derived from an EMBL/GenBank/DDBJ whole genome shotgun (WGS) entry which is preliminary data.</text>
</comment>
<dbReference type="InterPro" id="IPR000812">
    <property type="entry name" value="TFIIB"/>
</dbReference>
<dbReference type="Gene3D" id="1.10.472.10">
    <property type="entry name" value="Cyclin-like"/>
    <property type="match status" value="1"/>
</dbReference>
<name>A0AAV3S4A7_9EURY</name>
<evidence type="ECO:0000313" key="8">
    <source>
        <dbReference type="Proteomes" id="UP001500837"/>
    </source>
</evidence>
<dbReference type="AlphaFoldDB" id="A0AAV3S4A7"/>
<dbReference type="GO" id="GO:0070897">
    <property type="term" value="P:transcription preinitiation complex assembly"/>
    <property type="evidence" value="ECO:0007669"/>
    <property type="project" value="InterPro"/>
</dbReference>
<dbReference type="PRINTS" id="PR00685">
    <property type="entry name" value="TIFACTORIIB"/>
</dbReference>
<evidence type="ECO:0000256" key="5">
    <source>
        <dbReference type="ARBA" id="ARBA00023163"/>
    </source>
</evidence>
<feature type="domain" description="Cyclin-like" evidence="6">
    <location>
        <begin position="131"/>
        <end position="212"/>
    </location>
</feature>
<keyword evidence="3" id="KW-0677">Repeat</keyword>
<evidence type="ECO:0000256" key="1">
    <source>
        <dbReference type="ARBA" id="ARBA00010857"/>
    </source>
</evidence>
<dbReference type="SUPFAM" id="SSF47954">
    <property type="entry name" value="Cyclin-like"/>
    <property type="match status" value="2"/>
</dbReference>
<dbReference type="Pfam" id="PF00382">
    <property type="entry name" value="TFIIB"/>
    <property type="match status" value="2"/>
</dbReference>
<comment type="similarity">
    <text evidence="1">Belongs to the TFIIB family.</text>
</comment>
<evidence type="ECO:0000259" key="6">
    <source>
        <dbReference type="SMART" id="SM00385"/>
    </source>
</evidence>
<keyword evidence="4" id="KW-0805">Transcription regulation</keyword>
<proteinExistence type="inferred from homology"/>
<evidence type="ECO:0000256" key="2">
    <source>
        <dbReference type="ARBA" id="ARBA00013932"/>
    </source>
</evidence>
<keyword evidence="8" id="KW-1185">Reference proteome</keyword>
<dbReference type="EMBL" id="BAAABL010000018">
    <property type="protein sequence ID" value="GAA0291691.1"/>
    <property type="molecule type" value="Genomic_DNA"/>
</dbReference>
<dbReference type="GO" id="GO:0097550">
    <property type="term" value="C:transcription preinitiation complex"/>
    <property type="evidence" value="ECO:0007669"/>
    <property type="project" value="TreeGrafter"/>
</dbReference>
<dbReference type="GO" id="GO:0017025">
    <property type="term" value="F:TBP-class protein binding"/>
    <property type="evidence" value="ECO:0007669"/>
    <property type="project" value="InterPro"/>
</dbReference>
<dbReference type="InterPro" id="IPR023486">
    <property type="entry name" value="TFIIB_CS"/>
</dbReference>